<dbReference type="AlphaFoldDB" id="A0A3S5AVT1"/>
<accession>A0A3S5AVT1</accession>
<keyword evidence="2" id="KW-1185">Reference proteome</keyword>
<name>A0A3S5AVT1_9PLAT</name>
<dbReference type="EMBL" id="CAAALY010106301">
    <property type="protein sequence ID" value="VEL29792.1"/>
    <property type="molecule type" value="Genomic_DNA"/>
</dbReference>
<evidence type="ECO:0000313" key="1">
    <source>
        <dbReference type="EMBL" id="VEL29792.1"/>
    </source>
</evidence>
<gene>
    <name evidence="1" type="ORF">PXEA_LOCUS23232</name>
</gene>
<evidence type="ECO:0000313" key="2">
    <source>
        <dbReference type="Proteomes" id="UP000784294"/>
    </source>
</evidence>
<protein>
    <submittedName>
        <fullName evidence="1">Uncharacterized protein</fullName>
    </submittedName>
</protein>
<dbReference type="Proteomes" id="UP000784294">
    <property type="component" value="Unassembled WGS sequence"/>
</dbReference>
<comment type="caution">
    <text evidence="1">The sequence shown here is derived from an EMBL/GenBank/DDBJ whole genome shotgun (WGS) entry which is preliminary data.</text>
</comment>
<feature type="non-terminal residue" evidence="1">
    <location>
        <position position="206"/>
    </location>
</feature>
<reference evidence="1" key="1">
    <citation type="submission" date="2018-11" db="EMBL/GenBank/DDBJ databases">
        <authorList>
            <consortium name="Pathogen Informatics"/>
        </authorList>
    </citation>
    <scope>NUCLEOTIDE SEQUENCE</scope>
</reference>
<sequence>MPSLNSWKRNCLNRDLNRLLFTATLSLTNGDLARSTSCLSSIVNHSRLITSAIAESSSLFGCCASDTGSLSRQPSVLFDDNLANWLARANSLLQPTKSTDIDIMWTRWMHESPVAASTWLHLGVNQEMEPTARTMASILACTNALDAASSRFAQRLLLREAAALNLLPACSEFNLSQLNGRAVTGQTELISGLPQSLSVAARAPFH</sequence>
<proteinExistence type="predicted"/>
<organism evidence="1 2">
    <name type="scientific">Protopolystoma xenopodis</name>
    <dbReference type="NCBI Taxonomy" id="117903"/>
    <lineage>
        <taxon>Eukaryota</taxon>
        <taxon>Metazoa</taxon>
        <taxon>Spiralia</taxon>
        <taxon>Lophotrochozoa</taxon>
        <taxon>Platyhelminthes</taxon>
        <taxon>Monogenea</taxon>
        <taxon>Polyopisthocotylea</taxon>
        <taxon>Polystomatidea</taxon>
        <taxon>Polystomatidae</taxon>
        <taxon>Protopolystoma</taxon>
    </lineage>
</organism>